<reference evidence="1 2" key="1">
    <citation type="submission" date="2018-11" db="EMBL/GenBank/DDBJ databases">
        <authorList>
            <consortium name="Pathogen Informatics"/>
        </authorList>
    </citation>
    <scope>NUCLEOTIDE SEQUENCE [LARGE SCALE GENOMIC DNA]</scope>
    <source>
        <strain>Denwood</strain>
        <strain evidence="2">Zambia</strain>
    </source>
</reference>
<proteinExistence type="predicted"/>
<organism evidence="1 2">
    <name type="scientific">Schistosoma mattheei</name>
    <dbReference type="NCBI Taxonomy" id="31246"/>
    <lineage>
        <taxon>Eukaryota</taxon>
        <taxon>Metazoa</taxon>
        <taxon>Spiralia</taxon>
        <taxon>Lophotrochozoa</taxon>
        <taxon>Platyhelminthes</taxon>
        <taxon>Trematoda</taxon>
        <taxon>Digenea</taxon>
        <taxon>Strigeidida</taxon>
        <taxon>Schistosomatoidea</taxon>
        <taxon>Schistosomatidae</taxon>
        <taxon>Schistosoma</taxon>
    </lineage>
</organism>
<accession>A0A3P8H507</accession>
<name>A0A3P8H507_9TREM</name>
<gene>
    <name evidence="1" type="ORF">SMTD_LOCUS7824</name>
</gene>
<sequence>MKQANELLERSGKSVSLLLLRPVKIVSIVVYL</sequence>
<protein>
    <submittedName>
        <fullName evidence="1">Uncharacterized protein</fullName>
    </submittedName>
</protein>
<keyword evidence="2" id="KW-1185">Reference proteome</keyword>
<evidence type="ECO:0000313" key="2">
    <source>
        <dbReference type="Proteomes" id="UP000269396"/>
    </source>
</evidence>
<dbReference type="Proteomes" id="UP000269396">
    <property type="component" value="Unassembled WGS sequence"/>
</dbReference>
<dbReference type="EMBL" id="UZAL01028494">
    <property type="protein sequence ID" value="VDP41613.1"/>
    <property type="molecule type" value="Genomic_DNA"/>
</dbReference>
<dbReference type="AlphaFoldDB" id="A0A3P8H507"/>
<evidence type="ECO:0000313" key="1">
    <source>
        <dbReference type="EMBL" id="VDP41613.1"/>
    </source>
</evidence>